<dbReference type="OrthoDB" id="7360732at2"/>
<sequence length="107" mass="11318">MGSGFDPSSRLHLRAGDTALCMGRTAIMPGGRARASTVFGVVHRSAGEVFTHLYLVPHLPEQRHLRGEVLLAAVFPGDDLSAARAFAARHLGLALCDETSEPVRAAA</sequence>
<reference evidence="1" key="1">
    <citation type="journal article" date="2015" name="Proc. Natl. Acad. Sci. U.S.A.">
        <title>Bacterial clade with the ribosomal RNA operon on a small plasmid rather than the chromosome.</title>
        <authorList>
            <person name="Anda M."/>
            <person name="Ohtsubo Y."/>
            <person name="Okubo T."/>
            <person name="Sugawara M."/>
            <person name="Nagata Y."/>
            <person name="Tsuda M."/>
            <person name="Minamisawa K."/>
            <person name="Mitsui H."/>
        </authorList>
    </citation>
    <scope>NUCLEOTIDE SEQUENCE</scope>
    <source>
        <strain evidence="1">JCM 14755</strain>
    </source>
</reference>
<proteinExistence type="predicted"/>
<dbReference type="RefSeq" id="WP_062226807.1">
    <property type="nucleotide sequence ID" value="NZ_BBWR01000003.1"/>
</dbReference>
<evidence type="ECO:0000313" key="1">
    <source>
        <dbReference type="EMBL" id="BAT27798.1"/>
    </source>
</evidence>
<name>A0A0P0Z1C6_9HYPH</name>
<organism evidence="1">
    <name type="scientific">Aureimonas frigidaquae</name>
    <dbReference type="NCBI Taxonomy" id="424757"/>
    <lineage>
        <taxon>Bacteria</taxon>
        <taxon>Pseudomonadati</taxon>
        <taxon>Pseudomonadota</taxon>
        <taxon>Alphaproteobacteria</taxon>
        <taxon>Hyphomicrobiales</taxon>
        <taxon>Aurantimonadaceae</taxon>
        <taxon>Aureimonas</taxon>
    </lineage>
</organism>
<accession>A0A0P0Z1C6</accession>
<dbReference type="AlphaFoldDB" id="A0A0P0Z1C6"/>
<protein>
    <submittedName>
        <fullName evidence="1">Glutamate synthase (NADH) small subunit</fullName>
    </submittedName>
</protein>
<dbReference type="EMBL" id="LC066375">
    <property type="protein sequence ID" value="BAT27798.1"/>
    <property type="molecule type" value="Genomic_DNA"/>
</dbReference>